<feature type="region of interest" description="Disordered" evidence="1">
    <location>
        <begin position="175"/>
        <end position="247"/>
    </location>
</feature>
<feature type="compositionally biased region" description="Low complexity" evidence="1">
    <location>
        <begin position="207"/>
        <end position="234"/>
    </location>
</feature>
<dbReference type="OrthoDB" id="7269965at2"/>
<dbReference type="EMBL" id="JXXE01000114">
    <property type="protein sequence ID" value="KIZ46889.1"/>
    <property type="molecule type" value="Genomic_DNA"/>
</dbReference>
<evidence type="ECO:0000313" key="2">
    <source>
        <dbReference type="EMBL" id="KIZ46889.1"/>
    </source>
</evidence>
<dbReference type="RefSeq" id="WP_044407100.1">
    <property type="nucleotide sequence ID" value="NZ_JXXE01000114.1"/>
</dbReference>
<evidence type="ECO:0000313" key="3">
    <source>
        <dbReference type="Proteomes" id="UP000032515"/>
    </source>
</evidence>
<dbReference type="PATRIC" id="fig|1076.23.peg.324"/>
<organism evidence="2 3">
    <name type="scientific">Rhodopseudomonas palustris</name>
    <dbReference type="NCBI Taxonomy" id="1076"/>
    <lineage>
        <taxon>Bacteria</taxon>
        <taxon>Pseudomonadati</taxon>
        <taxon>Pseudomonadota</taxon>
        <taxon>Alphaproteobacteria</taxon>
        <taxon>Hyphomicrobiales</taxon>
        <taxon>Nitrobacteraceae</taxon>
        <taxon>Rhodopseudomonas</taxon>
    </lineage>
</organism>
<feature type="region of interest" description="Disordered" evidence="1">
    <location>
        <begin position="267"/>
        <end position="297"/>
    </location>
</feature>
<sequence length="455" mass="46694">MAEEAFALSPISARASLPSDADYEAIREAFMETARGRWFLREYGKRNRNADTSMVLDAVARIEQTLVAQKQAPGQALSESLGAIRAIVGEARAGVAQAIAGLDDGTLTAAHNGARIIREVASTLRECGADARICDLLDAQLAAIDSGHRQIAAIDRQAVLTAFDLVIQRIAGLAGEDTAPSNGQPREPEPSTPLARDEARQADSDHAAAPTTVMTDAAAAVAPPAESPSQPAETTAQIDEPDSAPETGMLETGVLVTAEAPTDLAAQPAVATEPASAELTEPTAPVAPANAADNAGAYDPETAQDAVLDLVAMEMAAPDFADEAAPQAIDSGYAESATPMPAMAAEPWFDETDASKPDASQPDAGQNDAAELVAAAPGDGETRTEAESATAPTMAAESSAVESNEAESTDVPEAAPSLGAALLARGMVSKPATSDSDALAPIRRMSQAEKIAFFS</sequence>
<dbReference type="AlphaFoldDB" id="A0A0D7F1F6"/>
<accession>A0A0D7F1F6</accession>
<comment type="caution">
    <text evidence="2">The sequence shown here is derived from an EMBL/GenBank/DDBJ whole genome shotgun (WGS) entry which is preliminary data.</text>
</comment>
<feature type="region of interest" description="Disordered" evidence="1">
    <location>
        <begin position="377"/>
        <end position="417"/>
    </location>
</feature>
<evidence type="ECO:0000256" key="1">
    <source>
        <dbReference type="SAM" id="MobiDB-lite"/>
    </source>
</evidence>
<reference evidence="2 3" key="1">
    <citation type="submission" date="2014-11" db="EMBL/GenBank/DDBJ databases">
        <title>Genomics and ecophysiology of heterotrophic nitrogen fixing bacteria isolated from estuarine surface water.</title>
        <authorList>
            <person name="Bentzon-Tilia M."/>
            <person name="Severin I."/>
            <person name="Hansen L.H."/>
            <person name="Riemann L."/>
        </authorList>
    </citation>
    <scope>NUCLEOTIDE SEQUENCE [LARGE SCALE GENOMIC DNA]</scope>
    <source>
        <strain evidence="2 3">BAL398</strain>
    </source>
</reference>
<feature type="compositionally biased region" description="Low complexity" evidence="1">
    <location>
        <begin position="282"/>
        <end position="297"/>
    </location>
</feature>
<feature type="compositionally biased region" description="Basic and acidic residues" evidence="1">
    <location>
        <begin position="195"/>
        <end position="206"/>
    </location>
</feature>
<proteinExistence type="predicted"/>
<protein>
    <submittedName>
        <fullName evidence="2">Uncharacterized protein</fullName>
    </submittedName>
</protein>
<name>A0A0D7F1F6_RHOPL</name>
<dbReference type="Proteomes" id="UP000032515">
    <property type="component" value="Unassembled WGS sequence"/>
</dbReference>
<gene>
    <name evidence="2" type="ORF">OO17_05945</name>
</gene>